<dbReference type="EMBL" id="QRZM01000003">
    <property type="protein sequence ID" value="RGV76930.1"/>
    <property type="molecule type" value="Genomic_DNA"/>
</dbReference>
<evidence type="ECO:0000256" key="2">
    <source>
        <dbReference type="ARBA" id="ARBA00022679"/>
    </source>
</evidence>
<reference evidence="7 8" key="1">
    <citation type="submission" date="2018-08" db="EMBL/GenBank/DDBJ databases">
        <title>A genome reference for cultivated species of the human gut microbiota.</title>
        <authorList>
            <person name="Zou Y."/>
            <person name="Xue W."/>
            <person name="Luo G."/>
        </authorList>
    </citation>
    <scope>NUCLEOTIDE SEQUENCE [LARGE SCALE GENOMIC DNA]</scope>
    <source>
        <strain evidence="5 8">AF14-18</strain>
        <strain evidence="6 7">AM35-14</strain>
    </source>
</reference>
<keyword evidence="3 5" id="KW-0418">Kinase</keyword>
<evidence type="ECO:0000313" key="7">
    <source>
        <dbReference type="Proteomes" id="UP000283975"/>
    </source>
</evidence>
<feature type="domain" description="Carbohydrate kinase PfkB" evidence="4">
    <location>
        <begin position="14"/>
        <end position="282"/>
    </location>
</feature>
<sequence length="295" mass="32551">MKDYKIIAVGDNVCDKYLSRGRMYPGGQCVNTCVYAKLNGAYTAYLGKYGSDQVAECVRDTLKQIGIDDSHSRCHEGENGFALVTLKGNDRVFLGSNKGGVAREYGYDFTEEDFAYISQFNLIYTNLNSYIEDDLKSLKETGVAIAYDFSTRWTDAYLEKVCPYVTVAILSCAHLTRQERETEMKKVQSYGVKVVLGTIGEEGSYVLYDDSFLYAPAVHADDVIDTMGAGDSYFAAFLCSLLETSQTGAVVEGTEERMKERLVEAMERGAAFAAKMCAKEGAFGYGVPVLGRTEI</sequence>
<gene>
    <name evidence="6" type="ORF">DW839_25890</name>
    <name evidence="5" type="ORF">DWW02_10350</name>
</gene>
<evidence type="ECO:0000256" key="3">
    <source>
        <dbReference type="ARBA" id="ARBA00022777"/>
    </source>
</evidence>
<dbReference type="InterPro" id="IPR029056">
    <property type="entry name" value="Ribokinase-like"/>
</dbReference>
<dbReference type="Pfam" id="PF00294">
    <property type="entry name" value="PfkB"/>
    <property type="match status" value="1"/>
</dbReference>
<protein>
    <submittedName>
        <fullName evidence="5">Fructoselysine 6-kinase</fullName>
    </submittedName>
</protein>
<dbReference type="InterPro" id="IPR002173">
    <property type="entry name" value="Carboh/pur_kinase_PfkB_CS"/>
</dbReference>
<dbReference type="GO" id="GO:0016301">
    <property type="term" value="F:kinase activity"/>
    <property type="evidence" value="ECO:0007669"/>
    <property type="project" value="UniProtKB-KW"/>
</dbReference>
<keyword evidence="2" id="KW-0808">Transferase</keyword>
<organism evidence="5 8">
    <name type="scientific">Enterocloster bolteae</name>
    <dbReference type="NCBI Taxonomy" id="208479"/>
    <lineage>
        <taxon>Bacteria</taxon>
        <taxon>Bacillati</taxon>
        <taxon>Bacillota</taxon>
        <taxon>Clostridia</taxon>
        <taxon>Lachnospirales</taxon>
        <taxon>Lachnospiraceae</taxon>
        <taxon>Enterocloster</taxon>
    </lineage>
</organism>
<dbReference type="PANTHER" id="PTHR43085:SF41">
    <property type="entry name" value="FRUCTOSELYSINE 6-KINASE"/>
    <property type="match status" value="1"/>
</dbReference>
<dbReference type="CDD" id="cd01940">
    <property type="entry name" value="Fructoselysine_kinase_like"/>
    <property type="match status" value="1"/>
</dbReference>
<dbReference type="SUPFAM" id="SSF53613">
    <property type="entry name" value="Ribokinase-like"/>
    <property type="match status" value="1"/>
</dbReference>
<dbReference type="InterPro" id="IPR011611">
    <property type="entry name" value="PfkB_dom"/>
</dbReference>
<evidence type="ECO:0000313" key="6">
    <source>
        <dbReference type="EMBL" id="RHC50382.1"/>
    </source>
</evidence>
<comment type="similarity">
    <text evidence="1">Belongs to the carbohydrate kinase PfkB family.</text>
</comment>
<dbReference type="Gene3D" id="3.40.1190.20">
    <property type="match status" value="1"/>
</dbReference>
<comment type="caution">
    <text evidence="5">The sequence shown here is derived from an EMBL/GenBank/DDBJ whole genome shotgun (WGS) entry which is preliminary data.</text>
</comment>
<dbReference type="RefSeq" id="WP_118018517.1">
    <property type="nucleotide sequence ID" value="NZ_CAUHGS010000005.1"/>
</dbReference>
<evidence type="ECO:0000256" key="1">
    <source>
        <dbReference type="ARBA" id="ARBA00010688"/>
    </source>
</evidence>
<accession>A0A412ZA29</accession>
<evidence type="ECO:0000313" key="5">
    <source>
        <dbReference type="EMBL" id="RGV76930.1"/>
    </source>
</evidence>
<dbReference type="EMBL" id="QSHZ01000037">
    <property type="protein sequence ID" value="RHC50382.1"/>
    <property type="molecule type" value="Genomic_DNA"/>
</dbReference>
<evidence type="ECO:0000259" key="4">
    <source>
        <dbReference type="Pfam" id="PF00294"/>
    </source>
</evidence>
<name>A0A412ZA29_9FIRM</name>
<evidence type="ECO:0000313" key="8">
    <source>
        <dbReference type="Proteomes" id="UP000284543"/>
    </source>
</evidence>
<dbReference type="PANTHER" id="PTHR43085">
    <property type="entry name" value="HEXOKINASE FAMILY MEMBER"/>
    <property type="match status" value="1"/>
</dbReference>
<dbReference type="Proteomes" id="UP000283975">
    <property type="component" value="Unassembled WGS sequence"/>
</dbReference>
<dbReference type="PROSITE" id="PS00584">
    <property type="entry name" value="PFKB_KINASES_2"/>
    <property type="match status" value="1"/>
</dbReference>
<dbReference type="InterPro" id="IPR050306">
    <property type="entry name" value="PfkB_Carbo_kinase"/>
</dbReference>
<dbReference type="Proteomes" id="UP000284543">
    <property type="component" value="Unassembled WGS sequence"/>
</dbReference>
<dbReference type="AlphaFoldDB" id="A0A412ZA29"/>
<proteinExistence type="inferred from homology"/>